<evidence type="ECO:0000313" key="2">
    <source>
        <dbReference type="EMBL" id="MDR7338840.1"/>
    </source>
</evidence>
<sequence length="81" mass="8073">MNVVTVRYFAGAKAAAGIGEEQVAAADVAELKAVLGQRHGPVLHKVLSASTLLVDGLAAKDPATVLPAGVTVEVLPPFAGG</sequence>
<proteinExistence type="predicted"/>
<organism evidence="1 3">
    <name type="scientific">Glycomyces lechevalierae</name>
    <dbReference type="NCBI Taxonomy" id="256034"/>
    <lineage>
        <taxon>Bacteria</taxon>
        <taxon>Bacillati</taxon>
        <taxon>Actinomycetota</taxon>
        <taxon>Actinomycetes</taxon>
        <taxon>Glycomycetales</taxon>
        <taxon>Glycomycetaceae</taxon>
        <taxon>Glycomyces</taxon>
    </lineage>
</organism>
<dbReference type="AlphaFoldDB" id="A0A9X3SV69"/>
<dbReference type="InterPro" id="IPR012675">
    <property type="entry name" value="Beta-grasp_dom_sf"/>
</dbReference>
<reference evidence="2 4" key="2">
    <citation type="submission" date="2023-07" db="EMBL/GenBank/DDBJ databases">
        <title>Sequencing the genomes of 1000 actinobacteria strains.</title>
        <authorList>
            <person name="Klenk H.-P."/>
        </authorList>
    </citation>
    <scope>NUCLEOTIDE SEQUENCE [LARGE SCALE GENOMIC DNA]</scope>
    <source>
        <strain evidence="2 4">DSM 44724</strain>
    </source>
</reference>
<accession>A0A9X3SV69</accession>
<gene>
    <name evidence="2" type="ORF">J2S69_002559</name>
    <name evidence="1" type="ORF">O2L01_15115</name>
</gene>
<keyword evidence="4" id="KW-1185">Reference proteome</keyword>
<dbReference type="InterPro" id="IPR003749">
    <property type="entry name" value="ThiS/MoaD-like"/>
</dbReference>
<evidence type="ECO:0000313" key="3">
    <source>
        <dbReference type="Proteomes" id="UP001145799"/>
    </source>
</evidence>
<comment type="caution">
    <text evidence="1">The sequence shown here is derived from an EMBL/GenBank/DDBJ whole genome shotgun (WGS) entry which is preliminary data.</text>
</comment>
<evidence type="ECO:0000313" key="4">
    <source>
        <dbReference type="Proteomes" id="UP001183604"/>
    </source>
</evidence>
<name>A0A9X3SV69_9ACTN</name>
<evidence type="ECO:0000313" key="1">
    <source>
        <dbReference type="EMBL" id="MDA1386325.1"/>
    </source>
</evidence>
<dbReference type="RefSeq" id="WP_270122793.1">
    <property type="nucleotide sequence ID" value="NZ_BAAAOM010000004.1"/>
</dbReference>
<dbReference type="InterPro" id="IPR016155">
    <property type="entry name" value="Mopterin_synth/thiamin_S_b"/>
</dbReference>
<dbReference type="Proteomes" id="UP001145799">
    <property type="component" value="Unassembled WGS sequence"/>
</dbReference>
<dbReference type="Pfam" id="PF02597">
    <property type="entry name" value="ThiS"/>
    <property type="match status" value="1"/>
</dbReference>
<dbReference type="EMBL" id="JAVDYD010000001">
    <property type="protein sequence ID" value="MDR7338840.1"/>
    <property type="molecule type" value="Genomic_DNA"/>
</dbReference>
<reference evidence="1" key="1">
    <citation type="submission" date="2022-12" db="EMBL/GenBank/DDBJ databases">
        <title>Gycomyces niveus sp.nov., a novel actinomycete isolated from soil in Shouguang.</title>
        <authorList>
            <person name="Yang X."/>
        </authorList>
    </citation>
    <scope>NUCLEOTIDE SEQUENCE</scope>
    <source>
        <strain evidence="1">DSM 44724</strain>
    </source>
</reference>
<dbReference type="SUPFAM" id="SSF54285">
    <property type="entry name" value="MoaD/ThiS"/>
    <property type="match status" value="1"/>
</dbReference>
<dbReference type="Proteomes" id="UP001183604">
    <property type="component" value="Unassembled WGS sequence"/>
</dbReference>
<protein>
    <submittedName>
        <fullName evidence="1">MoaD/ThiS family protein</fullName>
    </submittedName>
    <submittedName>
        <fullName evidence="2">Molybdopterin converting factor small subunit</fullName>
    </submittedName>
</protein>
<dbReference type="EMBL" id="JAPZVQ010000009">
    <property type="protein sequence ID" value="MDA1386325.1"/>
    <property type="molecule type" value="Genomic_DNA"/>
</dbReference>
<dbReference type="Gene3D" id="3.10.20.30">
    <property type="match status" value="1"/>
</dbReference>